<feature type="region of interest" description="Disordered" evidence="1">
    <location>
        <begin position="503"/>
        <end position="526"/>
    </location>
</feature>
<feature type="compositionally biased region" description="Polar residues" evidence="1">
    <location>
        <begin position="1200"/>
        <end position="1211"/>
    </location>
</feature>
<feature type="compositionally biased region" description="Basic and acidic residues" evidence="1">
    <location>
        <begin position="1467"/>
        <end position="1477"/>
    </location>
</feature>
<dbReference type="Pfam" id="PF00498">
    <property type="entry name" value="FHA"/>
    <property type="match status" value="1"/>
</dbReference>
<dbReference type="OrthoDB" id="6288785at2759"/>
<dbReference type="HOGENOM" id="CLU_248629_0_0_1"/>
<reference evidence="3" key="1">
    <citation type="submission" date="2007-04" db="EMBL/GenBank/DDBJ databases">
        <title>Annotation of Pediculus humanus corporis strain USDA.</title>
        <authorList>
            <person name="Kirkness E."/>
            <person name="Hannick L."/>
            <person name="Hass B."/>
            <person name="Bruggner R."/>
            <person name="Lawson D."/>
            <person name="Bidwell S."/>
            <person name="Joardar V."/>
            <person name="Caler E."/>
            <person name="Walenz B."/>
            <person name="Inman J."/>
            <person name="Schobel S."/>
            <person name="Galinsky K."/>
            <person name="Amedeo P."/>
            <person name="Strausberg R."/>
        </authorList>
    </citation>
    <scope>NUCLEOTIDE SEQUENCE</scope>
    <source>
        <strain evidence="3">USDA</strain>
    </source>
</reference>
<feature type="compositionally biased region" description="Basic and acidic residues" evidence="1">
    <location>
        <begin position="1431"/>
        <end position="1444"/>
    </location>
</feature>
<dbReference type="eggNOG" id="ENOG502RTDB">
    <property type="taxonomic scope" value="Eukaryota"/>
</dbReference>
<feature type="region of interest" description="Disordered" evidence="1">
    <location>
        <begin position="738"/>
        <end position="760"/>
    </location>
</feature>
<feature type="compositionally biased region" description="Basic and acidic residues" evidence="1">
    <location>
        <begin position="910"/>
        <end position="919"/>
    </location>
</feature>
<feature type="compositionally biased region" description="Basic and acidic residues" evidence="1">
    <location>
        <begin position="1325"/>
        <end position="1336"/>
    </location>
</feature>
<dbReference type="VEuPathDB" id="VectorBase:PHUM025320"/>
<dbReference type="CTD" id="8238836"/>
<dbReference type="STRING" id="121224.E0VA11"/>
<dbReference type="GO" id="GO:0005694">
    <property type="term" value="C:chromosome"/>
    <property type="evidence" value="ECO:0007669"/>
    <property type="project" value="TreeGrafter"/>
</dbReference>
<feature type="compositionally biased region" description="Basic and acidic residues" evidence="1">
    <location>
        <begin position="219"/>
        <end position="228"/>
    </location>
</feature>
<feature type="region of interest" description="Disordered" evidence="1">
    <location>
        <begin position="199"/>
        <end position="251"/>
    </location>
</feature>
<dbReference type="KEGG" id="phu:Phum_PHUM025320"/>
<dbReference type="GO" id="GO:0051983">
    <property type="term" value="P:regulation of chromosome segregation"/>
    <property type="evidence" value="ECO:0007669"/>
    <property type="project" value="TreeGrafter"/>
</dbReference>
<feature type="compositionally biased region" description="Polar residues" evidence="1">
    <location>
        <begin position="1378"/>
        <end position="1391"/>
    </location>
</feature>
<dbReference type="EnsemblMetazoa" id="PHUM025320-RA">
    <property type="protein sequence ID" value="PHUM025320-PA"/>
    <property type="gene ID" value="PHUM025320"/>
</dbReference>
<evidence type="ECO:0000256" key="1">
    <source>
        <dbReference type="SAM" id="MobiDB-lite"/>
    </source>
</evidence>
<dbReference type="SMART" id="SM00240">
    <property type="entry name" value="FHA"/>
    <property type="match status" value="1"/>
</dbReference>
<dbReference type="Proteomes" id="UP000009046">
    <property type="component" value="Unassembled WGS sequence"/>
</dbReference>
<feature type="compositionally biased region" description="Basic and acidic residues" evidence="1">
    <location>
        <begin position="814"/>
        <end position="824"/>
    </location>
</feature>
<reference evidence="4" key="3">
    <citation type="submission" date="2020-05" db="UniProtKB">
        <authorList>
            <consortium name="EnsemblMetazoa"/>
        </authorList>
    </citation>
    <scope>IDENTIFICATION</scope>
    <source>
        <strain evidence="4">USDA</strain>
    </source>
</reference>
<evidence type="ECO:0000313" key="5">
    <source>
        <dbReference type="Proteomes" id="UP000009046"/>
    </source>
</evidence>
<feature type="region of interest" description="Disordered" evidence="1">
    <location>
        <begin position="323"/>
        <end position="348"/>
    </location>
</feature>
<feature type="compositionally biased region" description="Basic and acidic residues" evidence="1">
    <location>
        <begin position="1232"/>
        <end position="1271"/>
    </location>
</feature>
<feature type="region of interest" description="Disordered" evidence="1">
    <location>
        <begin position="1185"/>
        <end position="1502"/>
    </location>
</feature>
<dbReference type="PANTHER" id="PTHR21603:SF18">
    <property type="entry name" value="ANTIGEN KI-67-LIKE PROTEIN"/>
    <property type="match status" value="1"/>
</dbReference>
<evidence type="ECO:0000313" key="3">
    <source>
        <dbReference type="EMBL" id="EEB10217.1"/>
    </source>
</evidence>
<dbReference type="CDD" id="cd22673">
    <property type="entry name" value="FHA_Ki67"/>
    <property type="match status" value="1"/>
</dbReference>
<dbReference type="OMA" id="QMMKTPK"/>
<feature type="compositionally biased region" description="Polar residues" evidence="1">
    <location>
        <begin position="329"/>
        <end position="344"/>
    </location>
</feature>
<feature type="compositionally biased region" description="Polar residues" evidence="1">
    <location>
        <begin position="200"/>
        <end position="218"/>
    </location>
</feature>
<feature type="compositionally biased region" description="Polar residues" evidence="1">
    <location>
        <begin position="476"/>
        <end position="486"/>
    </location>
</feature>
<feature type="domain" description="FHA" evidence="2">
    <location>
        <begin position="25"/>
        <end position="73"/>
    </location>
</feature>
<dbReference type="EMBL" id="AAZO01000303">
    <property type="status" value="NOT_ANNOTATED_CDS"/>
    <property type="molecule type" value="Genomic_DNA"/>
</dbReference>
<evidence type="ECO:0000259" key="2">
    <source>
        <dbReference type="PROSITE" id="PS50006"/>
    </source>
</evidence>
<dbReference type="PANTHER" id="PTHR21603">
    <property type="entry name" value="ANTIGEN KI-67-LIKE PROTEIN"/>
    <property type="match status" value="1"/>
</dbReference>
<dbReference type="GeneID" id="8238836"/>
<feature type="region of interest" description="Disordered" evidence="1">
    <location>
        <begin position="790"/>
        <end position="831"/>
    </location>
</feature>
<dbReference type="Gene3D" id="2.60.200.20">
    <property type="match status" value="1"/>
</dbReference>
<feature type="region of interest" description="Disordered" evidence="1">
    <location>
        <begin position="476"/>
        <end position="495"/>
    </location>
</feature>
<evidence type="ECO:0000313" key="4">
    <source>
        <dbReference type="EnsemblMetazoa" id="PHUM025320-PA"/>
    </source>
</evidence>
<gene>
    <name evidence="4" type="primary">8238836</name>
    <name evidence="3" type="ORF">Phum_PHUM025320</name>
</gene>
<feature type="region of interest" description="Disordered" evidence="1">
    <location>
        <begin position="903"/>
        <end position="930"/>
    </location>
</feature>
<dbReference type="InterPro" id="IPR008984">
    <property type="entry name" value="SMAD_FHA_dom_sf"/>
</dbReference>
<dbReference type="InParanoid" id="E0VA11"/>
<reference evidence="3" key="2">
    <citation type="submission" date="2007-04" db="EMBL/GenBank/DDBJ databases">
        <title>The genome of the human body louse.</title>
        <authorList>
            <consortium name="The Human Body Louse Genome Consortium"/>
            <person name="Kirkness E."/>
            <person name="Walenz B."/>
            <person name="Hass B."/>
            <person name="Bruggner R."/>
            <person name="Strausberg R."/>
        </authorList>
    </citation>
    <scope>NUCLEOTIDE SEQUENCE</scope>
    <source>
        <strain evidence="3">USDA</strain>
    </source>
</reference>
<accession>E0VA11</accession>
<dbReference type="SUPFAM" id="SSF49879">
    <property type="entry name" value="SMAD/FHA domain"/>
    <property type="match status" value="1"/>
</dbReference>
<feature type="region of interest" description="Disordered" evidence="1">
    <location>
        <begin position="439"/>
        <end position="471"/>
    </location>
</feature>
<proteinExistence type="predicted"/>
<dbReference type="GO" id="GO:0005634">
    <property type="term" value="C:nucleus"/>
    <property type="evidence" value="ECO:0007669"/>
    <property type="project" value="TreeGrafter"/>
</dbReference>
<feature type="region of interest" description="Disordered" evidence="1">
    <location>
        <begin position="944"/>
        <end position="963"/>
    </location>
</feature>
<keyword evidence="5" id="KW-1185">Reference proteome</keyword>
<dbReference type="GO" id="GO:0007088">
    <property type="term" value="P:regulation of mitotic nuclear division"/>
    <property type="evidence" value="ECO:0007669"/>
    <property type="project" value="TreeGrafter"/>
</dbReference>
<dbReference type="EMBL" id="DS235004">
    <property type="protein sequence ID" value="EEB10217.1"/>
    <property type="molecule type" value="Genomic_DNA"/>
</dbReference>
<feature type="compositionally biased region" description="Basic and acidic residues" evidence="1">
    <location>
        <begin position="445"/>
        <end position="454"/>
    </location>
</feature>
<dbReference type="RefSeq" id="XP_002422955.1">
    <property type="nucleotide sequence ID" value="XM_002422910.1"/>
</dbReference>
<sequence>MYGKLTFIKKTGGDGSKYPVTVRDISIGRSDDCLIKIQNPLIDLKHCHIVVDDNDQVKLKNLSSQTFLNDKLLTVGDFALCHGDIFQIGDRAIRWEYHTSSKYYQNRLSSNGRLVAVVPPQQRAMNEIMTPESSTSQISPAKKCVSDIKKRFSEKIAIEDVSSKKIEVNSASKIYASSGSSTPKIHSLRRSLMLTKRIFSPNNRKSLPGSNKNGTPKSKTVENMEKRSLTPWDVKSITPPSEAKIGRRKDTPIKKTSVVNSPKRFKKSLRLSLSGVLKVSNLNTITEFSPKENNEIRRSTKNLNIKTSSNTSEECSTNLFTTPKKKFSKGNNLTQSENRSSSGKFNDDELKKIKLNKVNTLSKSVEKRSKSPMFSKRRKTISDTSNLLCEKFNEEDKVECWSKSIKNENFTSQSLNSPSNVKKSLDRFPVVSLIDINDGLNSPSGEKRLMKPETDESISTSKEAEGLLPTEKSLLLTSKNNEQSPVKESCKTSTTISVKKTVSNPVSINKSKQKRNNPSKIDKSKKVSLLVLRKGKNQNLPISHQNKLKNKIVKKAIKNSTVAKEDKKRILKEINNKREEENSTNLFKSGDILKGGNKFLESLTQTPKNKSGRKSKIHTLANETPKSCTKMHNSRRDFEGNLLKEGNENFDIASEIIFDENDVLLFNSKRRSSKRLFSKNGNNQLDFVELSPKALGLIPKNLDNYPRSSKIKNKRRSISLTTPKKNCTRALVKSASTTKVVKKRSLKNSPDDRRSFSSKNASNSSLQILSIDLDNLSTPNISLDAFVSPLKSSTNSVTNDSETNRNDDDDDDVFEKSSNKENLKTPKSTTRIKSARKILQTPEINKFSQNTNSNVKTEKIMNFSEKKEKLKQTASKTDEKYRRQNQVVTPSIKKNLFKTLSQDGNALKTPDNERLEEKTLNTSVSTPGRKRKFEKLMDDAQEMEKETRTKKISRTCKSPKNDLSDVKGVKQIFRSPKVQKSPKNDLSDVKGVKQIFRSPRVQKSPKNDLSDVKGVKQIFRSPKVQKSPKNDLSDVKGVKQIFRSPKVQKSPKNDLSDVKGVKQIFRSPRVQKSPKNDLSDVKGVKQIFRSPRVQRSPKNDLSDVKGVKQIFRSPLVQKSPKNDLSDVKGVKQMFKSPRVQKSPKNELNNFEGVPELFASPCSSANELEKKNLLLSSVDKSNGFLNSNSMDLGNHTHDSPKTNSRVTETENTFSHDKRKSNSNVEEIFLDGEETGRKKQKAVESSRISKENLTEIKDVQNSVDENKSSDNKYFDFNPDVQSLDIPVGSGKKRSRMNSNNDLEESVNKNAEIVIKSVTSGKRGRPRKIVEKPEIKSSEDPDNNDSYQQKLPTDDVSPKSKLRGRRKKELDIEFEGRQLRSRSVLSSNQPSTPNLRKRKVNVDDDASSGTGTIVATKKKTSAEENVKKSSSTKTRKEVQVKGSKSKETSGLAKTTKKKKIDVENSSFSESETKTGNVEKKPRVKKLKNSPKISPRLTRNRVAGKN</sequence>
<feature type="compositionally biased region" description="Basic and acidic residues" evidence="1">
    <location>
        <begin position="1365"/>
        <end position="1375"/>
    </location>
</feature>
<name>E0VA11_PEDHC</name>
<protein>
    <submittedName>
        <fullName evidence="3 4">Golgin IMH1, putative</fullName>
    </submittedName>
</protein>
<feature type="compositionally biased region" description="Polar residues" evidence="1">
    <location>
        <begin position="790"/>
        <end position="801"/>
    </location>
</feature>
<dbReference type="PROSITE" id="PS50006">
    <property type="entry name" value="FHA_DOMAIN"/>
    <property type="match status" value="1"/>
</dbReference>
<dbReference type="InterPro" id="IPR000253">
    <property type="entry name" value="FHA_dom"/>
</dbReference>
<organism>
    <name type="scientific">Pediculus humanus subsp. corporis</name>
    <name type="common">Body louse</name>
    <dbReference type="NCBI Taxonomy" id="121224"/>
    <lineage>
        <taxon>Eukaryota</taxon>
        <taxon>Metazoa</taxon>
        <taxon>Ecdysozoa</taxon>
        <taxon>Arthropoda</taxon>
        <taxon>Hexapoda</taxon>
        <taxon>Insecta</taxon>
        <taxon>Pterygota</taxon>
        <taxon>Neoptera</taxon>
        <taxon>Paraneoptera</taxon>
        <taxon>Psocodea</taxon>
        <taxon>Troctomorpha</taxon>
        <taxon>Phthiraptera</taxon>
        <taxon>Anoplura</taxon>
        <taxon>Pediculidae</taxon>
        <taxon>Pediculus</taxon>
    </lineage>
</organism>